<dbReference type="EMBL" id="JAPEVB010000002">
    <property type="protein sequence ID" value="KAJ4392974.1"/>
    <property type="molecule type" value="Genomic_DNA"/>
</dbReference>
<dbReference type="InterPro" id="IPR052337">
    <property type="entry name" value="SAT4-like"/>
</dbReference>
<dbReference type="Proteomes" id="UP001140453">
    <property type="component" value="Unassembled WGS sequence"/>
</dbReference>
<reference evidence="17" key="1">
    <citation type="submission" date="2022-10" db="EMBL/GenBank/DDBJ databases">
        <title>Tapping the CABI collections for fungal endophytes: first genome assemblies for Collariella, Neodidymelliopsis, Ascochyta clinopodiicola, Didymella pomorum, Didymosphaeria variabile, Neocosmospora piperis and Neocucurbitaria cava.</title>
        <authorList>
            <person name="Hill R."/>
        </authorList>
    </citation>
    <scope>NUCLEOTIDE SEQUENCE</scope>
    <source>
        <strain evidence="17">IMI 355082</strain>
    </source>
</reference>
<dbReference type="SMART" id="SM00747">
    <property type="entry name" value="CFEM"/>
    <property type="match status" value="1"/>
</dbReference>
<evidence type="ECO:0000256" key="10">
    <source>
        <dbReference type="ARBA" id="ARBA00023136"/>
    </source>
</evidence>
<comment type="subcellular location">
    <subcellularLocation>
        <location evidence="2">Membrane</location>
        <topology evidence="2">Lipid-anchor</topology>
        <topology evidence="2">GPI-anchor</topology>
    </subcellularLocation>
    <subcellularLocation>
        <location evidence="1">Membrane</location>
        <topology evidence="1">Multi-pass membrane protein</topology>
    </subcellularLocation>
    <subcellularLocation>
        <location evidence="3">Secreted</location>
    </subcellularLocation>
</comment>
<comment type="caution">
    <text evidence="14">Lacks conserved residue(s) required for the propagation of feature annotation.</text>
</comment>
<evidence type="ECO:0000256" key="14">
    <source>
        <dbReference type="PROSITE-ProRule" id="PRU01356"/>
    </source>
</evidence>
<protein>
    <recommendedName>
        <fullName evidence="16">CFEM domain-containing protein</fullName>
    </recommendedName>
</protein>
<keyword evidence="12" id="KW-0449">Lipoprotein</keyword>
<evidence type="ECO:0000256" key="9">
    <source>
        <dbReference type="ARBA" id="ARBA00022989"/>
    </source>
</evidence>
<evidence type="ECO:0000256" key="1">
    <source>
        <dbReference type="ARBA" id="ARBA00004141"/>
    </source>
</evidence>
<feature type="disulfide bond" evidence="14">
    <location>
        <begin position="29"/>
        <end position="36"/>
    </location>
</feature>
<dbReference type="PROSITE" id="PS52012">
    <property type="entry name" value="CFEM"/>
    <property type="match status" value="1"/>
</dbReference>
<feature type="transmembrane region" description="Helical" evidence="15">
    <location>
        <begin position="121"/>
        <end position="139"/>
    </location>
</feature>
<evidence type="ECO:0000313" key="18">
    <source>
        <dbReference type="Proteomes" id="UP001140453"/>
    </source>
</evidence>
<comment type="caution">
    <text evidence="17">The sequence shown here is derived from an EMBL/GenBank/DDBJ whole genome shotgun (WGS) entry which is preliminary data.</text>
</comment>
<feature type="transmembrane region" description="Helical" evidence="15">
    <location>
        <begin position="316"/>
        <end position="338"/>
    </location>
</feature>
<organism evidence="17 18">
    <name type="scientific">Gnomoniopsis smithogilvyi</name>
    <dbReference type="NCBI Taxonomy" id="1191159"/>
    <lineage>
        <taxon>Eukaryota</taxon>
        <taxon>Fungi</taxon>
        <taxon>Dikarya</taxon>
        <taxon>Ascomycota</taxon>
        <taxon>Pezizomycotina</taxon>
        <taxon>Sordariomycetes</taxon>
        <taxon>Sordariomycetidae</taxon>
        <taxon>Diaporthales</taxon>
        <taxon>Gnomoniaceae</taxon>
        <taxon>Gnomoniopsis</taxon>
    </lineage>
</organism>
<keyword evidence="10 15" id="KW-0472">Membrane</keyword>
<comment type="similarity">
    <text evidence="4">Belongs to the RBT5 family.</text>
</comment>
<evidence type="ECO:0000313" key="17">
    <source>
        <dbReference type="EMBL" id="KAJ4392974.1"/>
    </source>
</evidence>
<keyword evidence="11 14" id="KW-1015">Disulfide bond</keyword>
<dbReference type="Pfam" id="PF05730">
    <property type="entry name" value="CFEM"/>
    <property type="match status" value="1"/>
</dbReference>
<dbReference type="InterPro" id="IPR008427">
    <property type="entry name" value="Extracellular_membr_CFEM_dom"/>
</dbReference>
<evidence type="ECO:0000256" key="5">
    <source>
        <dbReference type="ARBA" id="ARBA00022525"/>
    </source>
</evidence>
<keyword evidence="8" id="KW-0732">Signal</keyword>
<evidence type="ECO:0000256" key="3">
    <source>
        <dbReference type="ARBA" id="ARBA00004613"/>
    </source>
</evidence>
<feature type="transmembrane region" description="Helical" evidence="15">
    <location>
        <begin position="159"/>
        <end position="182"/>
    </location>
</feature>
<evidence type="ECO:0000256" key="2">
    <source>
        <dbReference type="ARBA" id="ARBA00004589"/>
    </source>
</evidence>
<comment type="similarity">
    <text evidence="13">Belongs to the SAT4 family.</text>
</comment>
<feature type="transmembrane region" description="Helical" evidence="15">
    <location>
        <begin position="277"/>
        <end position="296"/>
    </location>
</feature>
<dbReference type="AlphaFoldDB" id="A0A9W8YUB1"/>
<name>A0A9W8YUB1_9PEZI</name>
<evidence type="ECO:0000259" key="16">
    <source>
        <dbReference type="PROSITE" id="PS52012"/>
    </source>
</evidence>
<dbReference type="GO" id="GO:0005576">
    <property type="term" value="C:extracellular region"/>
    <property type="evidence" value="ECO:0007669"/>
    <property type="project" value="UniProtKB-SubCell"/>
</dbReference>
<feature type="disulfide bond" evidence="14">
    <location>
        <begin position="38"/>
        <end position="71"/>
    </location>
</feature>
<keyword evidence="6" id="KW-0336">GPI-anchor</keyword>
<evidence type="ECO:0000256" key="4">
    <source>
        <dbReference type="ARBA" id="ARBA00010031"/>
    </source>
</evidence>
<gene>
    <name evidence="17" type="ORF">N0V93_002178</name>
</gene>
<dbReference type="Pfam" id="PF20684">
    <property type="entry name" value="Fung_rhodopsin"/>
    <property type="match status" value="1"/>
</dbReference>
<proteinExistence type="inferred from homology"/>
<sequence length="441" mass="49286">MLDPRSVNLTEVPSCGVSCLAAGLYHTTCSLLNQTCLCVDQSYNDWVTSCVESNCTIKNQLRTQRATNLGCGVTPVIEGAENFMLPEVIVFVASTLFFVLRLANRATRMAPWGWDDTTISISWLSCACFLGVGIVEVKLDAGSPLWDKEFWQIDAALEVFFISEVLYTITLAMIKSSILFLYTRIFPTGRFRRFVWGTQIFNVMLVLGFVPVDFMQCQPLSYFWHSWDGESVGTCIDLNAFAYAHSGVNIALDVWIIGLPVHEIWKLNMSLRWKLQAIAMFAVGIFLTAASCVRLTTLADFYKDPSDISTYFPISIWTVVELNVGVVAACMPAARLFVAKKASDIAKSAGFTRFSESARPSYNNSRRSSYIKRQSARAAAAARMHDSLPSYVGEHDFGDEEGAYIKGPEHQLDCEMQRPGEESHMEMVDVESRIVKVKETE</sequence>
<dbReference type="PANTHER" id="PTHR33048">
    <property type="entry name" value="PTH11-LIKE INTEGRAL MEMBRANE PROTEIN (AFU_ORTHOLOGUE AFUA_5G11245)"/>
    <property type="match status" value="1"/>
</dbReference>
<keyword evidence="9 15" id="KW-1133">Transmembrane helix</keyword>
<dbReference type="OrthoDB" id="2496787at2759"/>
<feature type="disulfide bond" evidence="14">
    <location>
        <begin position="19"/>
        <end position="50"/>
    </location>
</feature>
<feature type="disulfide bond" evidence="14">
    <location>
        <begin position="15"/>
        <end position="55"/>
    </location>
</feature>
<keyword evidence="6" id="KW-0325">Glycoprotein</keyword>
<evidence type="ECO:0000256" key="12">
    <source>
        <dbReference type="ARBA" id="ARBA00023288"/>
    </source>
</evidence>
<keyword evidence="5" id="KW-0964">Secreted</keyword>
<feature type="transmembrane region" description="Helical" evidence="15">
    <location>
        <begin position="194"/>
        <end position="212"/>
    </location>
</feature>
<feature type="domain" description="CFEM" evidence="16">
    <location>
        <begin position="1"/>
        <end position="98"/>
    </location>
</feature>
<evidence type="ECO:0000256" key="6">
    <source>
        <dbReference type="ARBA" id="ARBA00022622"/>
    </source>
</evidence>
<dbReference type="GO" id="GO:0098552">
    <property type="term" value="C:side of membrane"/>
    <property type="evidence" value="ECO:0007669"/>
    <property type="project" value="UniProtKB-KW"/>
</dbReference>
<feature type="transmembrane region" description="Helical" evidence="15">
    <location>
        <begin position="83"/>
        <end position="100"/>
    </location>
</feature>
<evidence type="ECO:0000256" key="11">
    <source>
        <dbReference type="ARBA" id="ARBA00023157"/>
    </source>
</evidence>
<dbReference type="InterPro" id="IPR049326">
    <property type="entry name" value="Rhodopsin_dom_fungi"/>
</dbReference>
<evidence type="ECO:0000256" key="7">
    <source>
        <dbReference type="ARBA" id="ARBA00022692"/>
    </source>
</evidence>
<evidence type="ECO:0000256" key="8">
    <source>
        <dbReference type="ARBA" id="ARBA00022729"/>
    </source>
</evidence>
<dbReference type="PANTHER" id="PTHR33048:SF143">
    <property type="entry name" value="EXTRACELLULAR MEMBRANE PROTEIN CFEM DOMAIN-CONTAINING PROTEIN-RELATED"/>
    <property type="match status" value="1"/>
</dbReference>
<keyword evidence="18" id="KW-1185">Reference proteome</keyword>
<evidence type="ECO:0000256" key="15">
    <source>
        <dbReference type="SAM" id="Phobius"/>
    </source>
</evidence>
<evidence type="ECO:0000256" key="13">
    <source>
        <dbReference type="ARBA" id="ARBA00038359"/>
    </source>
</evidence>
<feature type="transmembrane region" description="Helical" evidence="15">
    <location>
        <begin position="247"/>
        <end position="265"/>
    </location>
</feature>
<accession>A0A9W8YUB1</accession>
<keyword evidence="7 15" id="KW-0812">Transmembrane</keyword>